<evidence type="ECO:0000256" key="1">
    <source>
        <dbReference type="SAM" id="Phobius"/>
    </source>
</evidence>
<dbReference type="Gene3D" id="3.40.960.10">
    <property type="entry name" value="VSR Endonuclease"/>
    <property type="match status" value="1"/>
</dbReference>
<keyword evidence="3" id="KW-1185">Reference proteome</keyword>
<dbReference type="AlphaFoldDB" id="A0A2N3HID6"/>
<organism evidence="2 3">
    <name type="scientific">Confluentibacter flavum</name>
    <dbReference type="NCBI Taxonomy" id="1909700"/>
    <lineage>
        <taxon>Bacteria</taxon>
        <taxon>Pseudomonadati</taxon>
        <taxon>Bacteroidota</taxon>
        <taxon>Flavobacteriia</taxon>
        <taxon>Flavobacteriales</taxon>
        <taxon>Flavobacteriaceae</taxon>
        <taxon>Confluentibacter</taxon>
    </lineage>
</organism>
<dbReference type="RefSeq" id="WP_106660217.1">
    <property type="nucleotide sequence ID" value="NZ_PJEO01000048.1"/>
</dbReference>
<accession>A0A2N3HID6</accession>
<gene>
    <name evidence="2" type="ORF">CSW08_12510</name>
</gene>
<protein>
    <recommendedName>
        <fullName evidence="4">DUF559 domain-containing protein</fullName>
    </recommendedName>
</protein>
<keyword evidence="1" id="KW-0472">Membrane</keyword>
<name>A0A2N3HID6_9FLAO</name>
<proteinExistence type="predicted"/>
<evidence type="ECO:0000313" key="2">
    <source>
        <dbReference type="EMBL" id="PKQ44578.1"/>
    </source>
</evidence>
<dbReference type="Proteomes" id="UP000233435">
    <property type="component" value="Unassembled WGS sequence"/>
</dbReference>
<evidence type="ECO:0008006" key="4">
    <source>
        <dbReference type="Google" id="ProtNLM"/>
    </source>
</evidence>
<dbReference type="EMBL" id="PJEO01000048">
    <property type="protein sequence ID" value="PKQ44578.1"/>
    <property type="molecule type" value="Genomic_DNA"/>
</dbReference>
<evidence type="ECO:0000313" key="3">
    <source>
        <dbReference type="Proteomes" id="UP000233435"/>
    </source>
</evidence>
<dbReference type="OrthoDB" id="894178at2"/>
<feature type="transmembrane region" description="Helical" evidence="1">
    <location>
        <begin position="169"/>
        <end position="186"/>
    </location>
</feature>
<keyword evidence="1" id="KW-0812">Transmembrane</keyword>
<reference evidence="2 3" key="1">
    <citation type="submission" date="2017-12" db="EMBL/GenBank/DDBJ databases">
        <title>Confluentibacter flavum sp. nov., isolated from the saline lake.</title>
        <authorList>
            <person name="Yu L."/>
        </authorList>
    </citation>
    <scope>NUCLEOTIDE SEQUENCE [LARGE SCALE GENOMIC DNA]</scope>
    <source>
        <strain evidence="2 3">3B</strain>
    </source>
</reference>
<comment type="caution">
    <text evidence="2">The sequence shown here is derived from an EMBL/GenBank/DDBJ whole genome shotgun (WGS) entry which is preliminary data.</text>
</comment>
<sequence length="192" mass="22048">MPLFCSACRKTITKGIYDFSMDNYAMPLCMTCQNGKEKKTETRDQNISALLRATPEALRLKTGLTDKGWKVIHEDKDRHKHVDLAIHEAKIVIEVDGSHHNSNSKQGISDIKRTFHDFVNRDIITLRIPNSVMNDNETIEEVVIVLDNLLKERVKKLAEEETLKKQAKLGRLFYIILILVLLYFSIKNLGLI</sequence>
<keyword evidence="1" id="KW-1133">Transmembrane helix</keyword>